<evidence type="ECO:0000256" key="2">
    <source>
        <dbReference type="SAM" id="Phobius"/>
    </source>
</evidence>
<feature type="compositionally biased region" description="Polar residues" evidence="1">
    <location>
        <begin position="250"/>
        <end position="266"/>
    </location>
</feature>
<feature type="compositionally biased region" description="Polar residues" evidence="1">
    <location>
        <begin position="36"/>
        <end position="56"/>
    </location>
</feature>
<feature type="compositionally biased region" description="Polar residues" evidence="1">
    <location>
        <begin position="137"/>
        <end position="155"/>
    </location>
</feature>
<feature type="compositionally biased region" description="Polar residues" evidence="1">
    <location>
        <begin position="353"/>
        <end position="364"/>
    </location>
</feature>
<feature type="compositionally biased region" description="Low complexity" evidence="1">
    <location>
        <begin position="104"/>
        <end position="117"/>
    </location>
</feature>
<sequence length="372" mass="39870">MMKAWLSWAIFLAIGGIFTLYYRTKNNRGRHRGRTTQRATTSSAKADIQWSDSESTPKPNAKPAKAKAPRKSVKKAVQEAGDKAGAYLSAASSTTGADADDDLSPATSPTRAAAAPSGRDVSDMLEPTGVAPAILKISSSEKPGRQTKLQQQRPETPQETKKQRQNRRKAEEAKAQREADEKARQILLEKQRRTAREARGEPAKNGLQAAKAPTTNPWATPRASAAAGATLAPAPPQGGQLLDTFDPEVVSTTSSSENATNGTVPTPDSPPNQGHWANLPSEQEQLRMALEESAWTTVPKGGKKQRKTKTAGDTTGEEGSVSGDQQEPASIKPVPSKKAENVPPPRSRFDILSDQNTDANSSHPMDSDWPVV</sequence>
<dbReference type="Proteomes" id="UP000800093">
    <property type="component" value="Unassembled WGS sequence"/>
</dbReference>
<keyword evidence="2" id="KW-0472">Membrane</keyword>
<feature type="compositionally biased region" description="Basic residues" evidence="1">
    <location>
        <begin position="64"/>
        <end position="74"/>
    </location>
</feature>
<accession>A0A9P4KF26</accession>
<comment type="caution">
    <text evidence="3">The sequence shown here is derived from an EMBL/GenBank/DDBJ whole genome shotgun (WGS) entry which is preliminary data.</text>
</comment>
<dbReference type="EMBL" id="ML986594">
    <property type="protein sequence ID" value="KAF2266991.1"/>
    <property type="molecule type" value="Genomic_DNA"/>
</dbReference>
<keyword evidence="2" id="KW-0812">Transmembrane</keyword>
<evidence type="ECO:0000313" key="3">
    <source>
        <dbReference type="EMBL" id="KAF2266991.1"/>
    </source>
</evidence>
<protein>
    <submittedName>
        <fullName evidence="3">Uncharacterized protein</fullName>
    </submittedName>
</protein>
<feature type="compositionally biased region" description="Low complexity" evidence="1">
    <location>
        <begin position="88"/>
        <end position="97"/>
    </location>
</feature>
<reference evidence="4" key="1">
    <citation type="journal article" date="2020" name="Stud. Mycol.">
        <title>101 Dothideomycetes genomes: A test case for predicting lifestyles and emergence of pathogens.</title>
        <authorList>
            <person name="Haridas S."/>
            <person name="Albert R."/>
            <person name="Binder M."/>
            <person name="Bloem J."/>
            <person name="LaButti K."/>
            <person name="Salamov A."/>
            <person name="Andreopoulos B."/>
            <person name="Baker S."/>
            <person name="Barry K."/>
            <person name="Bills G."/>
            <person name="Bluhm B."/>
            <person name="Cannon C."/>
            <person name="Castanera R."/>
            <person name="Culley D."/>
            <person name="Daum C."/>
            <person name="Ezra D."/>
            <person name="Gonzalez J."/>
            <person name="Henrissat B."/>
            <person name="Kuo A."/>
            <person name="Liang C."/>
            <person name="Lipzen A."/>
            <person name="Lutzoni F."/>
            <person name="Magnuson J."/>
            <person name="Mondo S."/>
            <person name="Nolan M."/>
            <person name="Ohm R."/>
            <person name="Pangilinan J."/>
            <person name="Park H.-J."/>
            <person name="Ramirez L."/>
            <person name="Alfaro M."/>
            <person name="Sun H."/>
            <person name="Tritt A."/>
            <person name="Yoshinaga Y."/>
            <person name="Zwiers L.-H."/>
            <person name="Turgeon B."/>
            <person name="Goodwin S."/>
            <person name="Spatafora J."/>
            <person name="Crous P."/>
            <person name="Grigoriev I."/>
        </authorList>
    </citation>
    <scope>NUCLEOTIDE SEQUENCE [LARGE SCALE GENOMIC DNA]</scope>
    <source>
        <strain evidence="4">CBS 304.66</strain>
    </source>
</reference>
<feature type="region of interest" description="Disordered" evidence="1">
    <location>
        <begin position="29"/>
        <end position="372"/>
    </location>
</feature>
<feature type="compositionally biased region" description="Low complexity" evidence="1">
    <location>
        <begin position="217"/>
        <end position="232"/>
    </location>
</feature>
<name>A0A9P4KF26_9PLEO</name>
<keyword evidence="2" id="KW-1133">Transmembrane helix</keyword>
<evidence type="ECO:0000256" key="1">
    <source>
        <dbReference type="SAM" id="MobiDB-lite"/>
    </source>
</evidence>
<keyword evidence="4" id="KW-1185">Reference proteome</keyword>
<organism evidence="3 4">
    <name type="scientific">Lojkania enalia</name>
    <dbReference type="NCBI Taxonomy" id="147567"/>
    <lineage>
        <taxon>Eukaryota</taxon>
        <taxon>Fungi</taxon>
        <taxon>Dikarya</taxon>
        <taxon>Ascomycota</taxon>
        <taxon>Pezizomycotina</taxon>
        <taxon>Dothideomycetes</taxon>
        <taxon>Pleosporomycetidae</taxon>
        <taxon>Pleosporales</taxon>
        <taxon>Pleosporales incertae sedis</taxon>
        <taxon>Lojkania</taxon>
    </lineage>
</organism>
<gene>
    <name evidence="3" type="ORF">CC78DRAFT_541955</name>
</gene>
<dbReference type="AlphaFoldDB" id="A0A9P4KF26"/>
<dbReference type="OrthoDB" id="4207724at2759"/>
<evidence type="ECO:0000313" key="4">
    <source>
        <dbReference type="Proteomes" id="UP000800093"/>
    </source>
</evidence>
<feature type="compositionally biased region" description="Basic and acidic residues" evidence="1">
    <location>
        <begin position="156"/>
        <end position="202"/>
    </location>
</feature>
<feature type="transmembrane region" description="Helical" evidence="2">
    <location>
        <begin position="6"/>
        <end position="24"/>
    </location>
</feature>
<proteinExistence type="predicted"/>